<reference evidence="3" key="1">
    <citation type="journal article" date="2020" name="Stud. Mycol.">
        <title>101 Dothideomycetes genomes: a test case for predicting lifestyles and emergence of pathogens.</title>
        <authorList>
            <person name="Haridas S."/>
            <person name="Albert R."/>
            <person name="Binder M."/>
            <person name="Bloem J."/>
            <person name="Labutti K."/>
            <person name="Salamov A."/>
            <person name="Andreopoulos B."/>
            <person name="Baker S."/>
            <person name="Barry K."/>
            <person name="Bills G."/>
            <person name="Bluhm B."/>
            <person name="Cannon C."/>
            <person name="Castanera R."/>
            <person name="Culley D."/>
            <person name="Daum C."/>
            <person name="Ezra D."/>
            <person name="Gonzalez J."/>
            <person name="Henrissat B."/>
            <person name="Kuo A."/>
            <person name="Liang C."/>
            <person name="Lipzen A."/>
            <person name="Lutzoni F."/>
            <person name="Magnuson J."/>
            <person name="Mondo S."/>
            <person name="Nolan M."/>
            <person name="Ohm R."/>
            <person name="Pangilinan J."/>
            <person name="Park H.-J."/>
            <person name="Ramirez L."/>
            <person name="Alfaro M."/>
            <person name="Sun H."/>
            <person name="Tritt A."/>
            <person name="Yoshinaga Y."/>
            <person name="Zwiers L.-H."/>
            <person name="Turgeon B."/>
            <person name="Goodwin S."/>
            <person name="Spatafora J."/>
            <person name="Crous P."/>
            <person name="Grigoriev I."/>
        </authorList>
    </citation>
    <scope>NUCLEOTIDE SEQUENCE</scope>
    <source>
        <strain evidence="3">CBS 133067</strain>
    </source>
</reference>
<comment type="caution">
    <text evidence="3">The sequence shown here is derived from an EMBL/GenBank/DDBJ whole genome shotgun (WGS) entry which is preliminary data.</text>
</comment>
<feature type="chain" id="PRO_5040105284" description="WSC domain-containing protein" evidence="1">
    <location>
        <begin position="21"/>
        <end position="382"/>
    </location>
</feature>
<name>A0A9P4I5A2_9PEZI</name>
<dbReference type="InterPro" id="IPR002889">
    <property type="entry name" value="WSC_carb-bd"/>
</dbReference>
<dbReference type="Proteomes" id="UP000799772">
    <property type="component" value="Unassembled WGS sequence"/>
</dbReference>
<evidence type="ECO:0000256" key="1">
    <source>
        <dbReference type="SAM" id="SignalP"/>
    </source>
</evidence>
<dbReference type="PANTHER" id="PTHR43662:SF3">
    <property type="entry name" value="DOMAIN PROTEIN, PUTATIVE (AFU_ORTHOLOGUE AFUA_6G11970)-RELATED"/>
    <property type="match status" value="1"/>
</dbReference>
<dbReference type="Pfam" id="PF09362">
    <property type="entry name" value="DUF1996"/>
    <property type="match status" value="1"/>
</dbReference>
<organism evidence="3 4">
    <name type="scientific">Rhizodiscina lignyota</name>
    <dbReference type="NCBI Taxonomy" id="1504668"/>
    <lineage>
        <taxon>Eukaryota</taxon>
        <taxon>Fungi</taxon>
        <taxon>Dikarya</taxon>
        <taxon>Ascomycota</taxon>
        <taxon>Pezizomycotina</taxon>
        <taxon>Dothideomycetes</taxon>
        <taxon>Pleosporomycetidae</taxon>
        <taxon>Aulographales</taxon>
        <taxon>Rhizodiscinaceae</taxon>
        <taxon>Rhizodiscina</taxon>
    </lineage>
</organism>
<dbReference type="Pfam" id="PF01822">
    <property type="entry name" value="WSC"/>
    <property type="match status" value="1"/>
</dbReference>
<sequence>MRTTALVTILLVTSIAHTDAYVSFNCASNIVEERADSIVQPLQVASHVRKIVGGNAFKMSGNMTCQEIRSSSCSSCLIKQDLSIYLTPKLYCHAQNGSFMSVLMDGNSSSDLNIGMVLLPASALLAGNTLKRNFTSDFAAQAVNLNCLESNRSETNSLPNYKCPDGQRAQLFFPSCWDGRLNRTDKSHMSYPASGSHDNGPSVQLKQDHLICHPRTNAPVVDLLKRAAAYLSIKVPSQVNETVCGVLSRLPGSNPIQDGAWQELRTLNGSHTTGTGNGMTVEYYLNFCTGSTYAGIECGSECYCGNLLPSSAAPKAGMPGGCNMPCNGNSTEFCGDNWALSTYQKCSGGSYMNNPPSISQVKRDMPDPETQHWFGRRFLQYP</sequence>
<dbReference type="EMBL" id="ML978143">
    <property type="protein sequence ID" value="KAF2092704.1"/>
    <property type="molecule type" value="Genomic_DNA"/>
</dbReference>
<dbReference type="OrthoDB" id="74764at2759"/>
<feature type="signal peptide" evidence="1">
    <location>
        <begin position="1"/>
        <end position="20"/>
    </location>
</feature>
<dbReference type="PROSITE" id="PS51212">
    <property type="entry name" value="WSC"/>
    <property type="match status" value="1"/>
</dbReference>
<gene>
    <name evidence="3" type="ORF">NA57DRAFT_69631</name>
</gene>
<dbReference type="InterPro" id="IPR018535">
    <property type="entry name" value="DUF1996"/>
</dbReference>
<accession>A0A9P4I5A2</accession>
<evidence type="ECO:0000313" key="4">
    <source>
        <dbReference type="Proteomes" id="UP000799772"/>
    </source>
</evidence>
<protein>
    <recommendedName>
        <fullName evidence="2">WSC domain-containing protein</fullName>
    </recommendedName>
</protein>
<dbReference type="SMART" id="SM00321">
    <property type="entry name" value="WSC"/>
    <property type="match status" value="1"/>
</dbReference>
<evidence type="ECO:0000259" key="2">
    <source>
        <dbReference type="PROSITE" id="PS51212"/>
    </source>
</evidence>
<proteinExistence type="predicted"/>
<dbReference type="PANTHER" id="PTHR43662">
    <property type="match status" value="1"/>
</dbReference>
<keyword evidence="4" id="KW-1185">Reference proteome</keyword>
<feature type="domain" description="WSC" evidence="2">
    <location>
        <begin position="238"/>
        <end position="346"/>
    </location>
</feature>
<dbReference type="AlphaFoldDB" id="A0A9P4I5A2"/>
<keyword evidence="1" id="KW-0732">Signal</keyword>
<evidence type="ECO:0000313" key="3">
    <source>
        <dbReference type="EMBL" id="KAF2092704.1"/>
    </source>
</evidence>